<organism evidence="2 3">
    <name type="scientific">Streptomyces roseoverticillatus</name>
    <dbReference type="NCBI Taxonomy" id="66429"/>
    <lineage>
        <taxon>Bacteria</taxon>
        <taxon>Bacillati</taxon>
        <taxon>Actinomycetota</taxon>
        <taxon>Actinomycetes</taxon>
        <taxon>Kitasatosporales</taxon>
        <taxon>Streptomycetaceae</taxon>
        <taxon>Streptomyces</taxon>
    </lineage>
</organism>
<evidence type="ECO:0000313" key="2">
    <source>
        <dbReference type="EMBL" id="MEV4927966.1"/>
    </source>
</evidence>
<feature type="non-terminal residue" evidence="2">
    <location>
        <position position="69"/>
    </location>
</feature>
<name>A0ABV3J5J5_9ACTN</name>
<gene>
    <name evidence="2" type="ORF">AB0L03_35045</name>
</gene>
<proteinExistence type="predicted"/>
<accession>A0ABV3J5J5</accession>
<evidence type="ECO:0000313" key="3">
    <source>
        <dbReference type="Proteomes" id="UP001552479"/>
    </source>
</evidence>
<keyword evidence="3" id="KW-1185">Reference proteome</keyword>
<dbReference type="EMBL" id="JBFASG010000065">
    <property type="protein sequence ID" value="MEV4927966.1"/>
    <property type="molecule type" value="Genomic_DNA"/>
</dbReference>
<comment type="caution">
    <text evidence="2">The sequence shown here is derived from an EMBL/GenBank/DDBJ whole genome shotgun (WGS) entry which is preliminary data.</text>
</comment>
<reference evidence="2 3" key="1">
    <citation type="submission" date="2024-06" db="EMBL/GenBank/DDBJ databases">
        <title>The Natural Products Discovery Center: Release of the First 8490 Sequenced Strains for Exploring Actinobacteria Biosynthetic Diversity.</title>
        <authorList>
            <person name="Kalkreuter E."/>
            <person name="Kautsar S.A."/>
            <person name="Yang D."/>
            <person name="Bader C.D."/>
            <person name="Teijaro C.N."/>
            <person name="Fluegel L."/>
            <person name="Davis C.M."/>
            <person name="Simpson J.R."/>
            <person name="Lauterbach L."/>
            <person name="Steele A.D."/>
            <person name="Gui C."/>
            <person name="Meng S."/>
            <person name="Li G."/>
            <person name="Viehrig K."/>
            <person name="Ye F."/>
            <person name="Su P."/>
            <person name="Kiefer A.F."/>
            <person name="Nichols A."/>
            <person name="Cepeda A.J."/>
            <person name="Yan W."/>
            <person name="Fan B."/>
            <person name="Jiang Y."/>
            <person name="Adhikari A."/>
            <person name="Zheng C.-J."/>
            <person name="Schuster L."/>
            <person name="Cowan T.M."/>
            <person name="Smanski M.J."/>
            <person name="Chevrette M.G."/>
            <person name="De Carvalho L.P.S."/>
            <person name="Shen B."/>
        </authorList>
    </citation>
    <scope>NUCLEOTIDE SEQUENCE [LARGE SCALE GENOMIC DNA]</scope>
    <source>
        <strain evidence="2 3">NPDC053791</strain>
    </source>
</reference>
<protein>
    <submittedName>
        <fullName evidence="2">Uncharacterized protein</fullName>
    </submittedName>
</protein>
<evidence type="ECO:0000256" key="1">
    <source>
        <dbReference type="SAM" id="MobiDB-lite"/>
    </source>
</evidence>
<feature type="region of interest" description="Disordered" evidence="1">
    <location>
        <begin position="1"/>
        <end position="33"/>
    </location>
</feature>
<sequence>MQAVDTRYTRRGHGAGEDKREPYPGGGTRTRARGPHLEYGQAAALESPEAAADLAYWRETLGGRLPELA</sequence>
<dbReference type="RefSeq" id="WP_366090974.1">
    <property type="nucleotide sequence ID" value="NZ_JBFASG010000065.1"/>
</dbReference>
<dbReference type="Proteomes" id="UP001552479">
    <property type="component" value="Unassembled WGS sequence"/>
</dbReference>